<dbReference type="InterPro" id="IPR050832">
    <property type="entry name" value="Bact_Acetyltransf"/>
</dbReference>
<organism evidence="9 10">
    <name type="scientific">Chlorobaculum parvum (strain DSM 263 / NCIMB 8327)</name>
    <name type="common">Chlorobium vibrioforme subsp. thiosulfatophilum</name>
    <dbReference type="NCBI Taxonomy" id="517417"/>
    <lineage>
        <taxon>Bacteria</taxon>
        <taxon>Pseudomonadati</taxon>
        <taxon>Chlorobiota</taxon>
        <taxon>Chlorobiia</taxon>
        <taxon>Chlorobiales</taxon>
        <taxon>Chlorobiaceae</taxon>
        <taxon>Chlorobaculum</taxon>
    </lineage>
</organism>
<dbReference type="SUPFAM" id="SSF57802">
    <property type="entry name" value="Rubredoxin-like"/>
    <property type="match status" value="1"/>
</dbReference>
<keyword evidence="1" id="KW-0813">Transport</keyword>
<dbReference type="OrthoDB" id="9805924at2"/>
<dbReference type="InterPro" id="IPR024935">
    <property type="entry name" value="Rubredoxin_dom"/>
</dbReference>
<evidence type="ECO:0000256" key="3">
    <source>
        <dbReference type="ARBA" id="ARBA00022723"/>
    </source>
</evidence>
<dbReference type="InterPro" id="IPR016181">
    <property type="entry name" value="Acyl_CoA_acyltransferase"/>
</dbReference>
<feature type="domain" description="N-acetyltransferase" evidence="8">
    <location>
        <begin position="2"/>
        <end position="163"/>
    </location>
</feature>
<dbReference type="InterPro" id="IPR024934">
    <property type="entry name" value="Rubredoxin-like_dom"/>
</dbReference>
<dbReference type="PROSITE" id="PS51186">
    <property type="entry name" value="GNAT"/>
    <property type="match status" value="1"/>
</dbReference>
<dbReference type="Proteomes" id="UP000008811">
    <property type="component" value="Chromosome"/>
</dbReference>
<dbReference type="Pfam" id="PF00301">
    <property type="entry name" value="Rubredoxin"/>
    <property type="match status" value="1"/>
</dbReference>
<dbReference type="eggNOG" id="COG1773">
    <property type="taxonomic scope" value="Bacteria"/>
</dbReference>
<reference evidence="9" key="1">
    <citation type="submission" date="2008-06" db="EMBL/GenBank/DDBJ databases">
        <title>Complete sequence of Chlorobaculum parvum NCIB 8327.</title>
        <authorList>
            <consortium name="US DOE Joint Genome Institute"/>
            <person name="Lucas S."/>
            <person name="Copeland A."/>
            <person name="Lapidus A."/>
            <person name="Glavina del Rio T."/>
            <person name="Dalin E."/>
            <person name="Tice H."/>
            <person name="Bruce D."/>
            <person name="Goodwin L."/>
            <person name="Pitluck S."/>
            <person name="Schmutz J."/>
            <person name="Larimer F."/>
            <person name="Land M."/>
            <person name="Hauser L."/>
            <person name="Kyrpides N."/>
            <person name="Mikhailova N."/>
            <person name="Zhao F."/>
            <person name="Li T."/>
            <person name="Liu Z."/>
            <person name="Overmann J."/>
            <person name="Bryant D.A."/>
            <person name="Richardson P."/>
        </authorList>
    </citation>
    <scope>NUCLEOTIDE SEQUENCE [LARGE SCALE GENOMIC DNA]</scope>
    <source>
        <strain evidence="9">NCIB 8327</strain>
    </source>
</reference>
<dbReference type="InterPro" id="IPR000182">
    <property type="entry name" value="GNAT_dom"/>
</dbReference>
<evidence type="ECO:0000313" key="10">
    <source>
        <dbReference type="Proteomes" id="UP000008811"/>
    </source>
</evidence>
<dbReference type="HOGENOM" id="CLU_013985_34_9_10"/>
<keyword evidence="4" id="KW-0249">Electron transport</keyword>
<dbReference type="Gene3D" id="3.40.630.30">
    <property type="match status" value="1"/>
</dbReference>
<gene>
    <name evidence="9" type="ordered locus">Cpar_0999</name>
</gene>
<accession>B3QNA4</accession>
<dbReference type="CDD" id="cd00730">
    <property type="entry name" value="rubredoxin"/>
    <property type="match status" value="1"/>
</dbReference>
<evidence type="ECO:0000259" key="7">
    <source>
        <dbReference type="PROSITE" id="PS50903"/>
    </source>
</evidence>
<keyword evidence="6" id="KW-0012">Acyltransferase</keyword>
<name>B3QNA4_CHLP8</name>
<evidence type="ECO:0000256" key="4">
    <source>
        <dbReference type="ARBA" id="ARBA00022982"/>
    </source>
</evidence>
<keyword evidence="10" id="KW-1185">Reference proteome</keyword>
<dbReference type="GO" id="GO:0005506">
    <property type="term" value="F:iron ion binding"/>
    <property type="evidence" value="ECO:0007669"/>
    <property type="project" value="InterPro"/>
</dbReference>
<feature type="domain" description="Rubredoxin-like" evidence="7">
    <location>
        <begin position="170"/>
        <end position="221"/>
    </location>
</feature>
<dbReference type="Pfam" id="PF00583">
    <property type="entry name" value="Acetyltransf_1"/>
    <property type="match status" value="1"/>
</dbReference>
<evidence type="ECO:0000256" key="1">
    <source>
        <dbReference type="ARBA" id="ARBA00022448"/>
    </source>
</evidence>
<evidence type="ECO:0000259" key="8">
    <source>
        <dbReference type="PROSITE" id="PS51186"/>
    </source>
</evidence>
<dbReference type="SUPFAM" id="SSF55729">
    <property type="entry name" value="Acyl-CoA N-acyltransferases (Nat)"/>
    <property type="match status" value="1"/>
</dbReference>
<dbReference type="EMBL" id="CP001099">
    <property type="protein sequence ID" value="ACF11407.1"/>
    <property type="molecule type" value="Genomic_DNA"/>
</dbReference>
<keyword evidence="5" id="KW-0408">Iron</keyword>
<evidence type="ECO:0000256" key="2">
    <source>
        <dbReference type="ARBA" id="ARBA00022679"/>
    </source>
</evidence>
<protein>
    <submittedName>
        <fullName evidence="9">GCN5-related N-acetyltransferase</fullName>
    </submittedName>
</protein>
<dbReference type="STRING" id="517417.Cpar_0999"/>
<proteinExistence type="predicted"/>
<sequence>MPTIRIAEPSDIDACVRLLHLLFSQEHEFVPDSSKQVAGLEMIIGNPSTGTVFVCESEGRIVGMVALLNLVSTALGKKVAMLEDMIVEPALRGQGIGSQLLDYACKWANENEYGRITLLTDGDNDAAHRFYETHGFSRSSMVAFRKFLENDSTGGTVMNQTESKQDKPEMQAWMCEECGYIYDPAEGDLETNIPPGVCFDKLPGDWCCPVCNGAMSQFKKFESQL</sequence>
<dbReference type="CDD" id="cd04301">
    <property type="entry name" value="NAT_SF"/>
    <property type="match status" value="1"/>
</dbReference>
<dbReference type="GO" id="GO:0016747">
    <property type="term" value="F:acyltransferase activity, transferring groups other than amino-acyl groups"/>
    <property type="evidence" value="ECO:0007669"/>
    <property type="project" value="InterPro"/>
</dbReference>
<keyword evidence="3" id="KW-0479">Metal-binding</keyword>
<dbReference type="PANTHER" id="PTHR43877">
    <property type="entry name" value="AMINOALKYLPHOSPHONATE N-ACETYLTRANSFERASE-RELATED-RELATED"/>
    <property type="match status" value="1"/>
</dbReference>
<keyword evidence="2" id="KW-0808">Transferase</keyword>
<dbReference type="eggNOG" id="COG0456">
    <property type="taxonomic scope" value="Bacteria"/>
</dbReference>
<dbReference type="Gene3D" id="2.20.28.10">
    <property type="match status" value="1"/>
</dbReference>
<dbReference type="PANTHER" id="PTHR43877:SF2">
    <property type="entry name" value="AMINOALKYLPHOSPHONATE N-ACETYLTRANSFERASE-RELATED"/>
    <property type="match status" value="1"/>
</dbReference>
<dbReference type="RefSeq" id="WP_012502240.1">
    <property type="nucleotide sequence ID" value="NC_011027.1"/>
</dbReference>
<dbReference type="AlphaFoldDB" id="B3QNA4"/>
<evidence type="ECO:0000313" key="9">
    <source>
        <dbReference type="EMBL" id="ACF11407.1"/>
    </source>
</evidence>
<evidence type="ECO:0000256" key="5">
    <source>
        <dbReference type="ARBA" id="ARBA00023004"/>
    </source>
</evidence>
<dbReference type="PROSITE" id="PS50903">
    <property type="entry name" value="RUBREDOXIN_LIKE"/>
    <property type="match status" value="1"/>
</dbReference>
<dbReference type="PRINTS" id="PR00163">
    <property type="entry name" value="RUBREDOXIN"/>
</dbReference>
<dbReference type="KEGG" id="cpc:Cpar_0999"/>
<evidence type="ECO:0000256" key="6">
    <source>
        <dbReference type="ARBA" id="ARBA00023315"/>
    </source>
</evidence>